<dbReference type="EMBL" id="JBFXLU010000009">
    <property type="protein sequence ID" value="KAL2855944.1"/>
    <property type="molecule type" value="Genomic_DNA"/>
</dbReference>
<dbReference type="InterPro" id="IPR050982">
    <property type="entry name" value="Auxin_biosynth/cation_transpt"/>
</dbReference>
<dbReference type="SUPFAM" id="SSF51905">
    <property type="entry name" value="FAD/NAD(P)-binding domain"/>
    <property type="match status" value="1"/>
</dbReference>
<comment type="caution">
    <text evidence="2">The sequence shown here is derived from an EMBL/GenBank/DDBJ whole genome shotgun (WGS) entry which is preliminary data.</text>
</comment>
<dbReference type="Proteomes" id="UP001610446">
    <property type="component" value="Unassembled WGS sequence"/>
</dbReference>
<proteinExistence type="predicted"/>
<keyword evidence="3" id="KW-1185">Reference proteome</keyword>
<name>A0ABR4KVX4_9EURO</name>
<protein>
    <recommendedName>
        <fullName evidence="4">Monooxygenase</fullName>
    </recommendedName>
</protein>
<keyword evidence="1" id="KW-0560">Oxidoreductase</keyword>
<dbReference type="InterPro" id="IPR036188">
    <property type="entry name" value="FAD/NAD-bd_sf"/>
</dbReference>
<gene>
    <name evidence="2" type="ORF">BJY01DRAFT_243125</name>
</gene>
<evidence type="ECO:0008006" key="4">
    <source>
        <dbReference type="Google" id="ProtNLM"/>
    </source>
</evidence>
<evidence type="ECO:0000256" key="1">
    <source>
        <dbReference type="ARBA" id="ARBA00023002"/>
    </source>
</evidence>
<dbReference type="PANTHER" id="PTHR43539">
    <property type="entry name" value="FLAVIN-BINDING MONOOXYGENASE-LIKE PROTEIN (AFU_ORTHOLOGUE AFUA_4G09220)"/>
    <property type="match status" value="1"/>
</dbReference>
<evidence type="ECO:0000313" key="3">
    <source>
        <dbReference type="Proteomes" id="UP001610446"/>
    </source>
</evidence>
<dbReference type="Pfam" id="PF13738">
    <property type="entry name" value="Pyr_redox_3"/>
    <property type="match status" value="1"/>
</dbReference>
<reference evidence="2 3" key="1">
    <citation type="submission" date="2024-07" db="EMBL/GenBank/DDBJ databases">
        <title>Section-level genome sequencing and comparative genomics of Aspergillus sections Usti and Cavernicolus.</title>
        <authorList>
            <consortium name="Lawrence Berkeley National Laboratory"/>
            <person name="Nybo J.L."/>
            <person name="Vesth T.C."/>
            <person name="Theobald S."/>
            <person name="Frisvad J.C."/>
            <person name="Larsen T.O."/>
            <person name="Kjaerboelling I."/>
            <person name="Rothschild-Mancinelli K."/>
            <person name="Lyhne E.K."/>
            <person name="Kogle M.E."/>
            <person name="Barry K."/>
            <person name="Clum A."/>
            <person name="Na H."/>
            <person name="Ledsgaard L."/>
            <person name="Lin J."/>
            <person name="Lipzen A."/>
            <person name="Kuo A."/>
            <person name="Riley R."/>
            <person name="Mondo S."/>
            <person name="Labutti K."/>
            <person name="Haridas S."/>
            <person name="Pangalinan J."/>
            <person name="Salamov A.A."/>
            <person name="Simmons B.A."/>
            <person name="Magnuson J.K."/>
            <person name="Chen J."/>
            <person name="Drula E."/>
            <person name="Henrissat B."/>
            <person name="Wiebenga A."/>
            <person name="Lubbers R.J."/>
            <person name="Gomes A.C."/>
            <person name="Makela M.R."/>
            <person name="Stajich J."/>
            <person name="Grigoriev I.V."/>
            <person name="Mortensen U.H."/>
            <person name="De Vries R.P."/>
            <person name="Baker S.E."/>
            <person name="Andersen M.R."/>
        </authorList>
    </citation>
    <scope>NUCLEOTIDE SEQUENCE [LARGE SCALE GENOMIC DNA]</scope>
    <source>
        <strain evidence="2 3">CBS 123904</strain>
    </source>
</reference>
<dbReference type="Gene3D" id="3.50.50.60">
    <property type="entry name" value="FAD/NAD(P)-binding domain"/>
    <property type="match status" value="1"/>
</dbReference>
<dbReference type="PANTHER" id="PTHR43539:SF68">
    <property type="entry name" value="FLAVIN-BINDING MONOOXYGENASE-LIKE PROTEIN (AFU_ORTHOLOGUE AFUA_4G09220)"/>
    <property type="match status" value="1"/>
</dbReference>
<sequence length="562" mass="63117">MHALARIPNLSESDFSEHPVWRDSHGLTGTFRTFYSAERISKVWKILSATRGVANIKLGDSRTRIHRLPNRSFAWVTVDFCFETCSLPKTSNIGQLFLTPAPNGEWKIWMITTYLERMLGYPSVDELIPPTADRIRENSAIPDRKQAQFDAVVVGAGQAGLSVGGRLKALGVSYVVIDAIRTVGDNWKTRYDSTRLHTTREFAHLPFGRTFTPEYQEYLTKDDVAKGFVEWADKFDINVWLSTCLENGIWDKVHKRYTLYINHAGKRVTITCRHVVMATGGYGPKRTYPEYDGREIFKGHVIHAEDYKNSHEWKGQAGVVVGTANTAHDIAEDMVETGMKSVWMIQRGRTFVIPASHFKRYSDRLYNAHTPTATADRLSYTLPWAITRQIAQALLHPMAAAEPERYDALKKANFKVTQYGDLVYNLTVRRGGHYMDVGCSNLISNGMVKVKSDSLPVRYKPDGLECADGTFIPADVVVFATGFSGTLGEMVEDLFGEEIGTKFGTFWGFNDEGEIRNAFVPTEQPGMWAAAGTVGHSRYHSRFIALHIAADIAGIPFEVYSQ</sequence>
<accession>A0ABR4KVX4</accession>
<organism evidence="2 3">
    <name type="scientific">Aspergillus pseudoustus</name>
    <dbReference type="NCBI Taxonomy" id="1810923"/>
    <lineage>
        <taxon>Eukaryota</taxon>
        <taxon>Fungi</taxon>
        <taxon>Dikarya</taxon>
        <taxon>Ascomycota</taxon>
        <taxon>Pezizomycotina</taxon>
        <taxon>Eurotiomycetes</taxon>
        <taxon>Eurotiomycetidae</taxon>
        <taxon>Eurotiales</taxon>
        <taxon>Aspergillaceae</taxon>
        <taxon>Aspergillus</taxon>
        <taxon>Aspergillus subgen. Nidulantes</taxon>
    </lineage>
</organism>
<evidence type="ECO:0000313" key="2">
    <source>
        <dbReference type="EMBL" id="KAL2855944.1"/>
    </source>
</evidence>